<dbReference type="GO" id="GO:0003677">
    <property type="term" value="F:DNA binding"/>
    <property type="evidence" value="ECO:0007669"/>
    <property type="project" value="UniProtKB-KW"/>
</dbReference>
<keyword evidence="3" id="KW-0238">DNA-binding</keyword>
<dbReference type="STRING" id="1777137.AWB76_05305"/>
<dbReference type="RefSeq" id="WP_061163002.1">
    <property type="nucleotide sequence ID" value="NZ_FCOI02000021.1"/>
</dbReference>
<dbReference type="CDD" id="cd08459">
    <property type="entry name" value="PBP2_DntR_NahR_LinR_like"/>
    <property type="match status" value="1"/>
</dbReference>
<dbReference type="AlphaFoldDB" id="A0A158CBD3"/>
<dbReference type="SUPFAM" id="SSF46785">
    <property type="entry name" value="Winged helix' DNA-binding domain"/>
    <property type="match status" value="1"/>
</dbReference>
<dbReference type="PANTHER" id="PTHR30118:SF15">
    <property type="entry name" value="TRANSCRIPTIONAL REGULATORY PROTEIN"/>
    <property type="match status" value="1"/>
</dbReference>
<dbReference type="InterPro" id="IPR036388">
    <property type="entry name" value="WH-like_DNA-bd_sf"/>
</dbReference>
<dbReference type="InterPro" id="IPR036390">
    <property type="entry name" value="WH_DNA-bd_sf"/>
</dbReference>
<evidence type="ECO:0000256" key="3">
    <source>
        <dbReference type="ARBA" id="ARBA00023125"/>
    </source>
</evidence>
<gene>
    <name evidence="6" type="ORF">AWB76_05305</name>
</gene>
<dbReference type="Pfam" id="PF03466">
    <property type="entry name" value="LysR_substrate"/>
    <property type="match status" value="1"/>
</dbReference>
<evidence type="ECO:0000259" key="5">
    <source>
        <dbReference type="PROSITE" id="PS50931"/>
    </source>
</evidence>
<dbReference type="SUPFAM" id="SSF53850">
    <property type="entry name" value="Periplasmic binding protein-like II"/>
    <property type="match status" value="1"/>
</dbReference>
<dbReference type="EMBL" id="FCOI02000021">
    <property type="protein sequence ID" value="SAK79226.1"/>
    <property type="molecule type" value="Genomic_DNA"/>
</dbReference>
<keyword evidence="4" id="KW-0804">Transcription</keyword>
<feature type="domain" description="HTH lysR-type" evidence="5">
    <location>
        <begin position="11"/>
        <end position="68"/>
    </location>
</feature>
<name>A0A158CBD3_9BURK</name>
<evidence type="ECO:0000256" key="2">
    <source>
        <dbReference type="ARBA" id="ARBA00023015"/>
    </source>
</evidence>
<dbReference type="Gene3D" id="1.10.10.10">
    <property type="entry name" value="Winged helix-like DNA-binding domain superfamily/Winged helix DNA-binding domain"/>
    <property type="match status" value="1"/>
</dbReference>
<dbReference type="InterPro" id="IPR000847">
    <property type="entry name" value="LysR_HTH_N"/>
</dbReference>
<dbReference type="Gene3D" id="3.40.190.10">
    <property type="entry name" value="Periplasmic binding protein-like II"/>
    <property type="match status" value="2"/>
</dbReference>
<evidence type="ECO:0000313" key="6">
    <source>
        <dbReference type="EMBL" id="SAK79226.1"/>
    </source>
</evidence>
<dbReference type="PANTHER" id="PTHR30118">
    <property type="entry name" value="HTH-TYPE TRANSCRIPTIONAL REGULATOR LEUO-RELATED"/>
    <property type="match status" value="1"/>
</dbReference>
<comment type="similarity">
    <text evidence="1">Belongs to the LysR transcriptional regulatory family.</text>
</comment>
<sequence>MAISNSFASSLDLRLLVVFDAVMRKASLTVAGDSLGMSQPLMSQSVSKLRQYFGDPLFVRTSGGMSPTPRARELAPKIAAMIQLMQEALDGSADFDPVTSSRTFSFASTDFGVAYLVPKLMQYLASHAPGLRVRATNAPRYGVDEMIEQGEVDVGVGSFAINRQSFYQRRLYYCDYVCLARREHPTIRGRLTRNSYLSAAHAMVAPLPSGYEALERFLLEHVPAARFAVVVPNFLTAITLLPSSDALFTVSRHAGEHIGRLLGAQVLELPVDIPGFTVRQFWHERFHKDPANKWFRDLIYTLVANPDGSLRGGTRITSDSYAPDD</sequence>
<evidence type="ECO:0000256" key="4">
    <source>
        <dbReference type="ARBA" id="ARBA00023163"/>
    </source>
</evidence>
<keyword evidence="7" id="KW-1185">Reference proteome</keyword>
<dbReference type="PRINTS" id="PR00039">
    <property type="entry name" value="HTHLYSR"/>
</dbReference>
<evidence type="ECO:0000256" key="1">
    <source>
        <dbReference type="ARBA" id="ARBA00009437"/>
    </source>
</evidence>
<dbReference type="GO" id="GO:0003700">
    <property type="term" value="F:DNA-binding transcription factor activity"/>
    <property type="evidence" value="ECO:0007669"/>
    <property type="project" value="InterPro"/>
</dbReference>
<dbReference type="Proteomes" id="UP000054624">
    <property type="component" value="Unassembled WGS sequence"/>
</dbReference>
<protein>
    <submittedName>
        <fullName evidence="6">LysR family transcriptional regulator</fullName>
    </submittedName>
</protein>
<dbReference type="InterPro" id="IPR005119">
    <property type="entry name" value="LysR_subst-bd"/>
</dbReference>
<evidence type="ECO:0000313" key="7">
    <source>
        <dbReference type="Proteomes" id="UP000054624"/>
    </source>
</evidence>
<organism evidence="6 7">
    <name type="scientific">Caballeronia temeraria</name>
    <dbReference type="NCBI Taxonomy" id="1777137"/>
    <lineage>
        <taxon>Bacteria</taxon>
        <taxon>Pseudomonadati</taxon>
        <taxon>Pseudomonadota</taxon>
        <taxon>Betaproteobacteria</taxon>
        <taxon>Burkholderiales</taxon>
        <taxon>Burkholderiaceae</taxon>
        <taxon>Caballeronia</taxon>
    </lineage>
</organism>
<proteinExistence type="inferred from homology"/>
<dbReference type="InterPro" id="IPR050389">
    <property type="entry name" value="LysR-type_TF"/>
</dbReference>
<keyword evidence="2" id="KW-0805">Transcription regulation</keyword>
<reference evidence="7" key="1">
    <citation type="submission" date="2016-01" db="EMBL/GenBank/DDBJ databases">
        <authorList>
            <person name="Peeters Charlotte."/>
        </authorList>
    </citation>
    <scope>NUCLEOTIDE SEQUENCE [LARGE SCALE GENOMIC DNA]</scope>
</reference>
<accession>A0A158CBD3</accession>
<dbReference type="Pfam" id="PF00126">
    <property type="entry name" value="HTH_1"/>
    <property type="match status" value="1"/>
</dbReference>
<dbReference type="PROSITE" id="PS50931">
    <property type="entry name" value="HTH_LYSR"/>
    <property type="match status" value="1"/>
</dbReference>